<sequence>MRISTSQIFQNGIDVIQRQQAEISRTQNQLGTGRRILSPSDDPSGSVQALQFESRIEQTKQFQRNGGLAEQRLRLTEVTLASVGDGLQRIRELSVKANNATETDETRRYIAGEMQQVLNSLVDLGNTRDANGEYLFAGYKSQTQPFVMKNGEVEYQGDDKARQVDISPVRKMAVGDPGNQVFGDAGVSGALKDGNGTFTTLPGDGNTGSGVISAGSVVDRGDWQDALAAEVEITPPDPDPPFVESVSYYKVVFDDGGENYSVQAFNADGEFLGPGDPAGEAILEEADQIALGLNELPTDVPFKSGESIAFNGISFDIKGTPAGDDAFTIRPSEPQSLFTGVQKIIDALNSPVGTSTAPVNNAINCGLSELDNALGHVLDTRATVGARLNALENQDNLNRDQILQLETTISEIRDLDYAEAISRFNLQQVGLQAAQQSYTQVARLTLFDYIR</sequence>
<dbReference type="RefSeq" id="WP_025282056.1">
    <property type="nucleotide sequence ID" value="NZ_CP007268.1"/>
</dbReference>
<accession>W8KIH6</accession>
<evidence type="ECO:0000256" key="5">
    <source>
        <dbReference type="ARBA" id="ARBA00023143"/>
    </source>
</evidence>
<gene>
    <name evidence="8" type="ORF">M911_10935</name>
</gene>
<organism evidence="8 9">
    <name type="scientific">Ectothiorhodospira haloalkaliphila</name>
    <dbReference type="NCBI Taxonomy" id="421628"/>
    <lineage>
        <taxon>Bacteria</taxon>
        <taxon>Pseudomonadati</taxon>
        <taxon>Pseudomonadota</taxon>
        <taxon>Gammaproteobacteria</taxon>
        <taxon>Chromatiales</taxon>
        <taxon>Ectothiorhodospiraceae</taxon>
        <taxon>Ectothiorhodospira</taxon>
    </lineage>
</organism>
<dbReference type="Pfam" id="PF00700">
    <property type="entry name" value="Flagellin_C"/>
    <property type="match status" value="1"/>
</dbReference>
<keyword evidence="9" id="KW-1185">Reference proteome</keyword>
<keyword evidence="8" id="KW-0282">Flagellum</keyword>
<dbReference type="PANTHER" id="PTHR42792:SF1">
    <property type="entry name" value="FLAGELLAR HOOK-ASSOCIATED PROTEIN 3"/>
    <property type="match status" value="1"/>
</dbReference>
<proteinExistence type="inferred from homology"/>
<dbReference type="InterPro" id="IPR013384">
    <property type="entry name" value="Flagell_FlgL"/>
</dbReference>
<dbReference type="Pfam" id="PF00669">
    <property type="entry name" value="Flagellin_N"/>
    <property type="match status" value="1"/>
</dbReference>
<feature type="domain" description="Flagellin N-terminal" evidence="6">
    <location>
        <begin position="3"/>
        <end position="140"/>
    </location>
</feature>
<dbReference type="GO" id="GO:0005576">
    <property type="term" value="C:extracellular region"/>
    <property type="evidence" value="ECO:0007669"/>
    <property type="project" value="UniProtKB-SubCell"/>
</dbReference>
<dbReference type="InterPro" id="IPR001029">
    <property type="entry name" value="Flagellin_N"/>
</dbReference>
<dbReference type="PATRIC" id="fig|1354791.3.peg.2637"/>
<dbReference type="KEGG" id="hhc:M911_10935"/>
<evidence type="ECO:0000259" key="6">
    <source>
        <dbReference type="Pfam" id="PF00669"/>
    </source>
</evidence>
<feature type="domain" description="Flagellin C-terminal" evidence="7">
    <location>
        <begin position="369"/>
        <end position="444"/>
    </location>
</feature>
<keyword evidence="5" id="KW-0975">Bacterial flagellum</keyword>
<dbReference type="GO" id="GO:0005198">
    <property type="term" value="F:structural molecule activity"/>
    <property type="evidence" value="ECO:0007669"/>
    <property type="project" value="InterPro"/>
</dbReference>
<dbReference type="SUPFAM" id="SSF64518">
    <property type="entry name" value="Phase 1 flagellin"/>
    <property type="match status" value="1"/>
</dbReference>
<evidence type="ECO:0000313" key="8">
    <source>
        <dbReference type="EMBL" id="AHK79584.1"/>
    </source>
</evidence>
<dbReference type="EMBL" id="CP007268">
    <property type="protein sequence ID" value="AHK79584.1"/>
    <property type="molecule type" value="Genomic_DNA"/>
</dbReference>
<reference evidence="8 9" key="1">
    <citation type="journal article" date="2014" name="J Genomics">
        <title>Draft Genome Sequence of the Extremely Halophilic Phototrophic Purple Sulfur Bacterium Halorhodospira halochloris.</title>
        <authorList>
            <person name="Singh K.S."/>
            <person name="Kirksey J."/>
            <person name="Hoff W.D."/>
            <person name="Deole R."/>
        </authorList>
    </citation>
    <scope>NUCLEOTIDE SEQUENCE [LARGE SCALE GENOMIC DNA]</scope>
    <source>
        <strain evidence="8 9">A</strain>
    </source>
</reference>
<dbReference type="Gene3D" id="1.20.1330.10">
    <property type="entry name" value="f41 fragment of flagellin, N-terminal domain"/>
    <property type="match status" value="2"/>
</dbReference>
<dbReference type="OrthoDB" id="9768249at2"/>
<reference evidence="9" key="2">
    <citation type="submission" date="2014-02" db="EMBL/GenBank/DDBJ databases">
        <title>Draft Genome Sequence of extremely halophilic bacteria Halorhodospira halochloris.</title>
        <authorList>
            <person name="Singh K.S."/>
        </authorList>
    </citation>
    <scope>NUCLEOTIDE SEQUENCE [LARGE SCALE GENOMIC DNA]</scope>
    <source>
        <strain evidence="9">A</strain>
    </source>
</reference>
<evidence type="ECO:0000256" key="1">
    <source>
        <dbReference type="ARBA" id="ARBA00004365"/>
    </source>
</evidence>
<evidence type="ECO:0000259" key="7">
    <source>
        <dbReference type="Pfam" id="PF00700"/>
    </source>
</evidence>
<dbReference type="Proteomes" id="UP000019442">
    <property type="component" value="Chromosome"/>
</dbReference>
<evidence type="ECO:0000313" key="9">
    <source>
        <dbReference type="Proteomes" id="UP000019442"/>
    </source>
</evidence>
<dbReference type="HOGENOM" id="CLU_024437_5_0_6"/>
<dbReference type="PANTHER" id="PTHR42792">
    <property type="entry name" value="FLAGELLIN"/>
    <property type="match status" value="1"/>
</dbReference>
<dbReference type="InterPro" id="IPR046358">
    <property type="entry name" value="Flagellin_C"/>
</dbReference>
<dbReference type="GO" id="GO:0071973">
    <property type="term" value="P:bacterial-type flagellum-dependent cell motility"/>
    <property type="evidence" value="ECO:0007669"/>
    <property type="project" value="InterPro"/>
</dbReference>
<evidence type="ECO:0000256" key="4">
    <source>
        <dbReference type="ARBA" id="ARBA00022525"/>
    </source>
</evidence>
<evidence type="ECO:0000256" key="2">
    <source>
        <dbReference type="ARBA" id="ARBA00004613"/>
    </source>
</evidence>
<keyword evidence="8" id="KW-0966">Cell projection</keyword>
<dbReference type="InterPro" id="IPR001492">
    <property type="entry name" value="Flagellin"/>
</dbReference>
<dbReference type="AlphaFoldDB" id="W8KIH6"/>
<dbReference type="GO" id="GO:0009424">
    <property type="term" value="C:bacterial-type flagellum hook"/>
    <property type="evidence" value="ECO:0007669"/>
    <property type="project" value="InterPro"/>
</dbReference>
<protein>
    <submittedName>
        <fullName evidence="8">Flagellar hook protein</fullName>
    </submittedName>
</protein>
<comment type="similarity">
    <text evidence="3">Belongs to the bacterial flagellin family.</text>
</comment>
<keyword evidence="4" id="KW-0964">Secreted</keyword>
<dbReference type="NCBIfam" id="TIGR02550">
    <property type="entry name" value="flagell_flgL"/>
    <property type="match status" value="1"/>
</dbReference>
<name>W8KIH6_9GAMM</name>
<keyword evidence="8" id="KW-0969">Cilium</keyword>
<evidence type="ECO:0000256" key="3">
    <source>
        <dbReference type="ARBA" id="ARBA00005709"/>
    </source>
</evidence>
<comment type="subcellular location">
    <subcellularLocation>
        <location evidence="1">Bacterial flagellum</location>
    </subcellularLocation>
    <subcellularLocation>
        <location evidence="2">Secreted</location>
    </subcellularLocation>
</comment>